<dbReference type="InterPro" id="IPR001701">
    <property type="entry name" value="Glyco_hydro_9"/>
</dbReference>
<evidence type="ECO:0000259" key="6">
    <source>
        <dbReference type="Pfam" id="PF02927"/>
    </source>
</evidence>
<evidence type="ECO:0000313" key="7">
    <source>
        <dbReference type="EMBL" id="BCJ97083.1"/>
    </source>
</evidence>
<reference evidence="7 8" key="2">
    <citation type="submission" date="2020-08" db="EMBL/GenBank/DDBJ databases">
        <authorList>
            <person name="Ueki A."/>
            <person name="Tonouchi A."/>
        </authorList>
    </citation>
    <scope>NUCLEOTIDE SEQUENCE [LARGE SCALE GENOMIC DNA]</scope>
    <source>
        <strain evidence="7 8">CTTW</strain>
    </source>
</reference>
<keyword evidence="3" id="KW-0119">Carbohydrate metabolism</keyword>
<protein>
    <submittedName>
        <fullName evidence="7">Endoglucanase</fullName>
    </submittedName>
</protein>
<evidence type="ECO:0000256" key="1">
    <source>
        <dbReference type="ARBA" id="ARBA00007072"/>
    </source>
</evidence>
<name>A0A7I8DEY0_9FIRM</name>
<gene>
    <name evidence="7" type="ORF">bsdcttw_01240</name>
</gene>
<evidence type="ECO:0000256" key="3">
    <source>
        <dbReference type="ARBA" id="ARBA00023277"/>
    </source>
</evidence>
<dbReference type="InterPro" id="IPR004197">
    <property type="entry name" value="Cellulase_Ig-like"/>
</dbReference>
<accession>A0A7I8DEY0</accession>
<dbReference type="CDD" id="cd02850">
    <property type="entry name" value="E_set_Cellulase_N"/>
    <property type="match status" value="1"/>
</dbReference>
<dbReference type="InterPro" id="IPR013783">
    <property type="entry name" value="Ig-like_fold"/>
</dbReference>
<dbReference type="InterPro" id="IPR012341">
    <property type="entry name" value="6hp_glycosidase-like_sf"/>
</dbReference>
<dbReference type="KEGG" id="acht:bsdcttw_01240"/>
<evidence type="ECO:0000259" key="5">
    <source>
        <dbReference type="Pfam" id="PF00759"/>
    </source>
</evidence>
<dbReference type="AlphaFoldDB" id="A0A7I8DEY0"/>
<dbReference type="Pfam" id="PF02927">
    <property type="entry name" value="CelD_N"/>
    <property type="match status" value="1"/>
</dbReference>
<comment type="similarity">
    <text evidence="1">Belongs to the glycosyl hydrolase 9 (cellulase E) family.</text>
</comment>
<organism evidence="7 8">
    <name type="scientific">Anaerocolumna chitinilytica</name>
    <dbReference type="NCBI Taxonomy" id="1727145"/>
    <lineage>
        <taxon>Bacteria</taxon>
        <taxon>Bacillati</taxon>
        <taxon>Bacillota</taxon>
        <taxon>Clostridia</taxon>
        <taxon>Lachnospirales</taxon>
        <taxon>Lachnospiraceae</taxon>
        <taxon>Anaerocolumna</taxon>
    </lineage>
</organism>
<dbReference type="Gene3D" id="2.60.40.10">
    <property type="entry name" value="Immunoglobulins"/>
    <property type="match status" value="1"/>
</dbReference>
<dbReference type="GO" id="GO:0008810">
    <property type="term" value="F:cellulase activity"/>
    <property type="evidence" value="ECO:0007669"/>
    <property type="project" value="InterPro"/>
</dbReference>
<keyword evidence="8" id="KW-1185">Reference proteome</keyword>
<dbReference type="GO" id="GO:0030245">
    <property type="term" value="P:cellulose catabolic process"/>
    <property type="evidence" value="ECO:0007669"/>
    <property type="project" value="UniProtKB-KW"/>
</dbReference>
<keyword evidence="2" id="KW-0136">Cellulose degradation</keyword>
<reference evidence="7 8" key="1">
    <citation type="submission" date="2020-08" db="EMBL/GenBank/DDBJ databases">
        <title>Draft genome sequencing of an Anaerocolumna strain isolated from anoxic soil subjected to BSD treatment.</title>
        <authorList>
            <person name="Uek A."/>
            <person name="Tonouchi A."/>
        </authorList>
    </citation>
    <scope>NUCLEOTIDE SEQUENCE [LARGE SCALE GENOMIC DNA]</scope>
    <source>
        <strain evidence="7 8">CTTW</strain>
    </source>
</reference>
<dbReference type="SUPFAM" id="SSF48208">
    <property type="entry name" value="Six-hairpin glycosidases"/>
    <property type="match status" value="1"/>
</dbReference>
<dbReference type="InterPro" id="IPR014756">
    <property type="entry name" value="Ig_E-set"/>
</dbReference>
<feature type="domain" description="Cellulase Ig-like" evidence="6">
    <location>
        <begin position="223"/>
        <end position="296"/>
    </location>
</feature>
<dbReference type="Pfam" id="PF00759">
    <property type="entry name" value="Glyco_hydro_9"/>
    <property type="match status" value="1"/>
</dbReference>
<keyword evidence="4" id="KW-0624">Polysaccharide degradation</keyword>
<dbReference type="Proteomes" id="UP000515703">
    <property type="component" value="Chromosome"/>
</dbReference>
<sequence>MKEEFRKELIQSGFIHRPLPLYEDGRLETGLLKRKVLERKPIWADSIYPKLHHSGEGTVSVETNDGTQTIKLMGTSITYCWPEAMSPDGDCAFYGTVHARIELEHENWEQFHCMVFEVKPVCEGVRSVNLNLGIRNEGKVKVPDEYYREGTHVVNLKNGEWNPCLWEFGSMGRDEITELDFSCRLNGKDTSSGDKVTFYIRKVYLQKVMEPEPDKGWLCSTEKISYSSSGYFSIGKKFAVTARKSETFQLLEADTHKIIYEDRVRQQVFQGSEYFIMDFSEVTKEGTYILRCDGLETRPFPISENAFEEALWKVINFIFCERCGYPVPGKHGKCHQDVVAKHNGTLLSFGGGWHDAGDMSQQLIHTAEVTLALLEMADALEKQKIKEHKTEQDIYGTLLQERLLEEAMWGLEFVLNSRFGDGYRATSAGLVRWTNNRIGDEDDVEVRCHNHAFENLLCSGICAVASKLLADKDKELAWKCLEAAKEDYTFGINRFEEVGMELPIMWEHTYSSSKSQYYSLIVWTSSILFEQTKDEVYSGKAALYGERLLNCQEQEVKAGEFTGFFYRDESRKEIVHYSHQSREYMFIEALERLCLSQPEHSDLPKWERGIQLYGEYLKQLMEYASPYHMIPAGLYHESETEYKDTFKIMHLLVDYEEQKVNYQKQLKAGVELKDGYYVRNFPVWFSFRGNTAIHLAMGKGAAVAGAYLKDKELLSFAKEQLYWIGGRNPFHQSLMYGEGERYAQQYAVMPGEMTGELPVGIQTNENEDIPYWPHNNNATYKEVWTSSACRWLWLLAKIYQNER</sequence>
<evidence type="ECO:0000256" key="4">
    <source>
        <dbReference type="ARBA" id="ARBA00023326"/>
    </source>
</evidence>
<proteinExistence type="inferred from homology"/>
<dbReference type="EMBL" id="AP023368">
    <property type="protein sequence ID" value="BCJ97083.1"/>
    <property type="molecule type" value="Genomic_DNA"/>
</dbReference>
<dbReference type="InterPro" id="IPR008928">
    <property type="entry name" value="6-hairpin_glycosidase_sf"/>
</dbReference>
<feature type="domain" description="Glycoside hydrolase family 9" evidence="5">
    <location>
        <begin position="307"/>
        <end position="745"/>
    </location>
</feature>
<evidence type="ECO:0000256" key="2">
    <source>
        <dbReference type="ARBA" id="ARBA00023001"/>
    </source>
</evidence>
<dbReference type="RefSeq" id="WP_185257547.1">
    <property type="nucleotide sequence ID" value="NZ_AP023368.1"/>
</dbReference>
<dbReference type="SUPFAM" id="SSF81296">
    <property type="entry name" value="E set domains"/>
    <property type="match status" value="1"/>
</dbReference>
<evidence type="ECO:0000313" key="8">
    <source>
        <dbReference type="Proteomes" id="UP000515703"/>
    </source>
</evidence>
<dbReference type="Gene3D" id="1.50.10.10">
    <property type="match status" value="1"/>
</dbReference>